<evidence type="ECO:0000313" key="3">
    <source>
        <dbReference type="WBParaSite" id="TMUE_2000007398.1"/>
    </source>
</evidence>
<dbReference type="WBParaSite" id="TMUE_2000007398.1">
    <property type="protein sequence ID" value="TMUE_2000007398.1"/>
    <property type="gene ID" value="WBGene00285657"/>
</dbReference>
<sequence>MAGCTSHWIKSFLILGIWLSMEIQSGFGESPKLPQGAQSWDMDKEFLQNLGPSALGTIRRPAYPDDPEDQMGHYQLLKRKFYAWAGKRSPAPRFYQWGGKRSDDVSDEKVRRKFYAWAG</sequence>
<dbReference type="AlphaFoldDB" id="A0A5S6QJL8"/>
<protein>
    <submittedName>
        <fullName evidence="3">Uncharacterized protein</fullName>
    </submittedName>
</protein>
<proteinExistence type="predicted"/>
<dbReference type="Proteomes" id="UP000046395">
    <property type="component" value="Unassembled WGS sequence"/>
</dbReference>
<reference evidence="3" key="1">
    <citation type="submission" date="2019-12" db="UniProtKB">
        <authorList>
            <consortium name="WormBaseParasite"/>
        </authorList>
    </citation>
    <scope>IDENTIFICATION</scope>
</reference>
<evidence type="ECO:0000256" key="1">
    <source>
        <dbReference type="SAM" id="SignalP"/>
    </source>
</evidence>
<keyword evidence="1" id="KW-0732">Signal</keyword>
<feature type="chain" id="PRO_5024428782" evidence="1">
    <location>
        <begin position="29"/>
        <end position="119"/>
    </location>
</feature>
<name>A0A5S6QJL8_TRIMR</name>
<accession>A0A5S6QJL8</accession>
<feature type="signal peptide" evidence="1">
    <location>
        <begin position="1"/>
        <end position="28"/>
    </location>
</feature>
<evidence type="ECO:0000313" key="2">
    <source>
        <dbReference type="Proteomes" id="UP000046395"/>
    </source>
</evidence>
<keyword evidence="2" id="KW-1185">Reference proteome</keyword>
<organism evidence="2 3">
    <name type="scientific">Trichuris muris</name>
    <name type="common">Mouse whipworm</name>
    <dbReference type="NCBI Taxonomy" id="70415"/>
    <lineage>
        <taxon>Eukaryota</taxon>
        <taxon>Metazoa</taxon>
        <taxon>Ecdysozoa</taxon>
        <taxon>Nematoda</taxon>
        <taxon>Enoplea</taxon>
        <taxon>Dorylaimia</taxon>
        <taxon>Trichinellida</taxon>
        <taxon>Trichuridae</taxon>
        <taxon>Trichuris</taxon>
    </lineage>
</organism>